<organism evidence="1 2">
    <name type="scientific">Panagrolaimus sp. ES5</name>
    <dbReference type="NCBI Taxonomy" id="591445"/>
    <lineage>
        <taxon>Eukaryota</taxon>
        <taxon>Metazoa</taxon>
        <taxon>Ecdysozoa</taxon>
        <taxon>Nematoda</taxon>
        <taxon>Chromadorea</taxon>
        <taxon>Rhabditida</taxon>
        <taxon>Tylenchina</taxon>
        <taxon>Panagrolaimomorpha</taxon>
        <taxon>Panagrolaimoidea</taxon>
        <taxon>Panagrolaimidae</taxon>
        <taxon>Panagrolaimus</taxon>
    </lineage>
</organism>
<accession>A0AC34FWH7</accession>
<reference evidence="2" key="1">
    <citation type="submission" date="2022-11" db="UniProtKB">
        <authorList>
            <consortium name="WormBaseParasite"/>
        </authorList>
    </citation>
    <scope>IDENTIFICATION</scope>
</reference>
<protein>
    <submittedName>
        <fullName evidence="2">Uncharacterized protein</fullName>
    </submittedName>
</protein>
<name>A0AC34FWH7_9BILA</name>
<evidence type="ECO:0000313" key="1">
    <source>
        <dbReference type="Proteomes" id="UP000887579"/>
    </source>
</evidence>
<proteinExistence type="predicted"/>
<dbReference type="WBParaSite" id="ES5_v2.g21574.t1">
    <property type="protein sequence ID" value="ES5_v2.g21574.t1"/>
    <property type="gene ID" value="ES5_v2.g21574"/>
</dbReference>
<sequence length="252" mass="27963">MMATTRQPERVRTVSPHHRFKKLGSEEVHTIESYERTIHGTPYSDPKREFSTNQYTERRTYGRDENGEIVVKIEKDPKDPVRPVSPVRPISPAGGHSYDSNNQQQQLLKPLPHVDILPLHIPRAKSTPSPRSLGSFNDQNSPKSAQSYGHSPRSGRSSGFGSAGTPGRGASPAGSNISANNGSGIPMKKVIRKTRLVSIHDGRPVSPYIETVTYEPAIKLPPPSRTTIIRDSGEDYTSSDENNDRKQQHKNR</sequence>
<evidence type="ECO:0000313" key="2">
    <source>
        <dbReference type="WBParaSite" id="ES5_v2.g21574.t1"/>
    </source>
</evidence>
<dbReference type="Proteomes" id="UP000887579">
    <property type="component" value="Unplaced"/>
</dbReference>